<feature type="compositionally biased region" description="Polar residues" evidence="1">
    <location>
        <begin position="211"/>
        <end position="243"/>
    </location>
</feature>
<feature type="region of interest" description="Disordered" evidence="1">
    <location>
        <begin position="150"/>
        <end position="259"/>
    </location>
</feature>
<comment type="caution">
    <text evidence="2">The sequence shown here is derived from an EMBL/GenBank/DDBJ whole genome shotgun (WGS) entry which is preliminary data.</text>
</comment>
<keyword evidence="3" id="KW-1185">Reference proteome</keyword>
<dbReference type="AlphaFoldDB" id="A0A8J8NGN6"/>
<feature type="region of interest" description="Disordered" evidence="1">
    <location>
        <begin position="416"/>
        <end position="435"/>
    </location>
</feature>
<proteinExistence type="predicted"/>
<gene>
    <name evidence="2" type="ORF">FGO68_gene2292</name>
</gene>
<feature type="compositionally biased region" description="Polar residues" evidence="1">
    <location>
        <begin position="417"/>
        <end position="426"/>
    </location>
</feature>
<feature type="region of interest" description="Disordered" evidence="1">
    <location>
        <begin position="365"/>
        <end position="396"/>
    </location>
</feature>
<dbReference type="EMBL" id="RRYP01016519">
    <property type="protein sequence ID" value="TNV75022.1"/>
    <property type="molecule type" value="Genomic_DNA"/>
</dbReference>
<name>A0A8J8NGN6_HALGN</name>
<dbReference type="Proteomes" id="UP000785679">
    <property type="component" value="Unassembled WGS sequence"/>
</dbReference>
<feature type="compositionally biased region" description="Low complexity" evidence="1">
    <location>
        <begin position="178"/>
        <end position="195"/>
    </location>
</feature>
<feature type="compositionally biased region" description="Polar residues" evidence="1">
    <location>
        <begin position="366"/>
        <end position="392"/>
    </location>
</feature>
<organism evidence="2 3">
    <name type="scientific">Halteria grandinella</name>
    <dbReference type="NCBI Taxonomy" id="5974"/>
    <lineage>
        <taxon>Eukaryota</taxon>
        <taxon>Sar</taxon>
        <taxon>Alveolata</taxon>
        <taxon>Ciliophora</taxon>
        <taxon>Intramacronucleata</taxon>
        <taxon>Spirotrichea</taxon>
        <taxon>Stichotrichia</taxon>
        <taxon>Sporadotrichida</taxon>
        <taxon>Halteriidae</taxon>
        <taxon>Halteria</taxon>
    </lineage>
</organism>
<evidence type="ECO:0000256" key="1">
    <source>
        <dbReference type="SAM" id="MobiDB-lite"/>
    </source>
</evidence>
<dbReference type="OrthoDB" id="303735at2759"/>
<reference evidence="2" key="1">
    <citation type="submission" date="2019-06" db="EMBL/GenBank/DDBJ databases">
        <authorList>
            <person name="Zheng W."/>
        </authorList>
    </citation>
    <scope>NUCLEOTIDE SEQUENCE</scope>
    <source>
        <strain evidence="2">QDHG01</strain>
    </source>
</reference>
<evidence type="ECO:0000313" key="2">
    <source>
        <dbReference type="EMBL" id="TNV75022.1"/>
    </source>
</evidence>
<sequence>MIIKGKCPISNVKGTYDSQKAFGHGKSVLLHIDQDRMTDILREQPLEILLLNEEAIIAGARIKISHFIPDMDGELKFKRGNFHLLDHFGKPYALADLSMSIHDPDKIPEILKAQQEEQLHQSKLKQQQDYLQSLEKPCDPEPVPDQIVYNKKQRQSTHQTENQKEQKMTPKSIQSKPQRQNTNQSTTQQKSNIQQRPASAAQQVPLKVNQKKPQSINTSASRKSTQPQKSTLKQKSNLKQIPKQSMPDKSVTVKPNPNSVIIPEPQEMVDIPITEWVNTLYCPPPMFLDKKVYVHKIYNAPEEQVEKFVKPAKTNSVAIQTEFVLFQTNDPILRLDTYQDQAQTPNESAKTQTQVSDNYQEDFESFVQSQSQANQSQHPKSRTPRVQPSSSNRRAHSIQEAIDEDVISDIYSEDFEQASQSQTFKRSLSKKDEISESYIPDFESISQSQQFRRK</sequence>
<accession>A0A8J8NGN6</accession>
<protein>
    <submittedName>
        <fullName evidence="2">Uncharacterized protein</fullName>
    </submittedName>
</protein>
<evidence type="ECO:0000313" key="3">
    <source>
        <dbReference type="Proteomes" id="UP000785679"/>
    </source>
</evidence>